<evidence type="ECO:0000256" key="3">
    <source>
        <dbReference type="ARBA" id="ARBA00008982"/>
    </source>
</evidence>
<comment type="subunit">
    <text evidence="4 13">Monomer.</text>
</comment>
<dbReference type="PANTHER" id="PTHR11406:SF23">
    <property type="entry name" value="PHOSPHOGLYCERATE KINASE 1, CHLOROPLASTIC-RELATED"/>
    <property type="match status" value="1"/>
</dbReference>
<feature type="binding site" evidence="13 15">
    <location>
        <begin position="354"/>
        <end position="357"/>
    </location>
    <ligand>
        <name>ATP</name>
        <dbReference type="ChEBI" id="CHEBI:30616"/>
    </ligand>
</feature>
<dbReference type="GO" id="GO:0005524">
    <property type="term" value="F:ATP binding"/>
    <property type="evidence" value="ECO:0007669"/>
    <property type="project" value="UniProtKB-KW"/>
</dbReference>
<dbReference type="RefSeq" id="WP_284351722.1">
    <property type="nucleotide sequence ID" value="NZ_BRXS01000006.1"/>
</dbReference>
<sequence length="398" mass="41929">MNKKTIRDLRDDELQGKRALVRVDFNVPLENGQVGDDTRIRAALPTIHALLERGARVILMSHLGRPKGAPDDRYSLFPVATHLAQLLEGPKVTFVRSTVGDYARRTTEEAALGAVVLLENTRFLPGEETNDDALAREMAQLGDVYVNDAFGAAHRAHASTEGVARHLRPAVAGLLMEKELAYLGRALAEPKRPFVAILGGAKISGKLDVISALLPKVDHMLIGGAMGNTFFRAMGLETGKSLVEPDRVDLARELLASAGDKLVLPSDAEVATELKEGAPSRTVARDGVGADEAMFDVGPRTVAEYGALVRGAKTVLWNGPMGVFETPPFDRGTLGVAHALVDATRAGATTIVGGGDSAAAIAQAGLEDQVTHVSTGGGASLEFLEGKELPGVAALDDA</sequence>
<dbReference type="Proteomes" id="UP001161325">
    <property type="component" value="Unassembled WGS sequence"/>
</dbReference>
<dbReference type="PIRSF" id="PIRSF000724">
    <property type="entry name" value="Pgk"/>
    <property type="match status" value="1"/>
</dbReference>
<proteinExistence type="inferred from homology"/>
<comment type="catalytic activity">
    <reaction evidence="1 13 16">
        <text>(2R)-3-phosphoglycerate + ATP = (2R)-3-phospho-glyceroyl phosphate + ADP</text>
        <dbReference type="Rhea" id="RHEA:14801"/>
        <dbReference type="ChEBI" id="CHEBI:30616"/>
        <dbReference type="ChEBI" id="CHEBI:57604"/>
        <dbReference type="ChEBI" id="CHEBI:58272"/>
        <dbReference type="ChEBI" id="CHEBI:456216"/>
        <dbReference type="EC" id="2.7.2.3"/>
    </reaction>
</comment>
<evidence type="ECO:0000256" key="16">
    <source>
        <dbReference type="RuleBase" id="RU000532"/>
    </source>
</evidence>
<dbReference type="FunFam" id="3.40.50.1260:FF:000006">
    <property type="entry name" value="Phosphoglycerate kinase"/>
    <property type="match status" value="1"/>
</dbReference>
<keyword evidence="8 13" id="KW-0808">Transferase</keyword>
<feature type="binding site" evidence="13">
    <location>
        <position position="39"/>
    </location>
    <ligand>
        <name>substrate</name>
    </ligand>
</feature>
<keyword evidence="9 13" id="KW-0547">Nucleotide-binding</keyword>
<dbReference type="Pfam" id="PF00162">
    <property type="entry name" value="PGK"/>
    <property type="match status" value="1"/>
</dbReference>
<evidence type="ECO:0000256" key="12">
    <source>
        <dbReference type="ARBA" id="ARBA00023152"/>
    </source>
</evidence>
<name>A0AA37Q6N3_9BACT</name>
<feature type="binding site" evidence="13">
    <location>
        <position position="122"/>
    </location>
    <ligand>
        <name>substrate</name>
    </ligand>
</feature>
<organism evidence="17 18">
    <name type="scientific">Roseisolibacter agri</name>
    <dbReference type="NCBI Taxonomy" id="2014610"/>
    <lineage>
        <taxon>Bacteria</taxon>
        <taxon>Pseudomonadati</taxon>
        <taxon>Gemmatimonadota</taxon>
        <taxon>Gemmatimonadia</taxon>
        <taxon>Gemmatimonadales</taxon>
        <taxon>Gemmatimonadaceae</taxon>
        <taxon>Roseisolibacter</taxon>
    </lineage>
</organism>
<evidence type="ECO:0000256" key="15">
    <source>
        <dbReference type="PIRSR" id="PIRSR000724-2"/>
    </source>
</evidence>
<keyword evidence="10 13" id="KW-0418">Kinase</keyword>
<comment type="similarity">
    <text evidence="3 13 16">Belongs to the phosphoglycerate kinase family.</text>
</comment>
<evidence type="ECO:0000256" key="14">
    <source>
        <dbReference type="PIRSR" id="PIRSR000724-1"/>
    </source>
</evidence>
<dbReference type="GO" id="GO:0006094">
    <property type="term" value="P:gluconeogenesis"/>
    <property type="evidence" value="ECO:0007669"/>
    <property type="project" value="TreeGrafter"/>
</dbReference>
<evidence type="ECO:0000256" key="11">
    <source>
        <dbReference type="ARBA" id="ARBA00022840"/>
    </source>
</evidence>
<feature type="binding site" evidence="14">
    <location>
        <position position="122"/>
    </location>
    <ligand>
        <name>(2R)-3-phosphoglycerate</name>
        <dbReference type="ChEBI" id="CHEBI:58272"/>
    </ligand>
</feature>
<evidence type="ECO:0000256" key="10">
    <source>
        <dbReference type="ARBA" id="ARBA00022777"/>
    </source>
</evidence>
<feature type="binding site" evidence="13">
    <location>
        <position position="155"/>
    </location>
    <ligand>
        <name>substrate</name>
    </ligand>
</feature>
<feature type="binding site" evidence="13 15">
    <location>
        <position position="325"/>
    </location>
    <ligand>
        <name>ATP</name>
        <dbReference type="ChEBI" id="CHEBI:30616"/>
    </ligand>
</feature>
<dbReference type="CDD" id="cd00318">
    <property type="entry name" value="Phosphoglycerate_kinase"/>
    <property type="match status" value="1"/>
</dbReference>
<reference evidence="17" key="1">
    <citation type="submission" date="2022-08" db="EMBL/GenBank/DDBJ databases">
        <title>Draft genome sequencing of Roseisolibacter agri AW1220.</title>
        <authorList>
            <person name="Tobiishi Y."/>
            <person name="Tonouchi A."/>
        </authorList>
    </citation>
    <scope>NUCLEOTIDE SEQUENCE</scope>
    <source>
        <strain evidence="17">AW1220</strain>
    </source>
</reference>
<accession>A0AA37Q6N3</accession>
<comment type="subcellular location">
    <subcellularLocation>
        <location evidence="13">Cytoplasm</location>
    </subcellularLocation>
</comment>
<dbReference type="AlphaFoldDB" id="A0AA37Q6N3"/>
<comment type="caution">
    <text evidence="13">Lacks conserved residue(s) required for the propagation of feature annotation.</text>
</comment>
<dbReference type="PRINTS" id="PR00477">
    <property type="entry name" value="PHGLYCKINASE"/>
</dbReference>
<dbReference type="FunFam" id="3.40.50.1260:FF:000031">
    <property type="entry name" value="Phosphoglycerate kinase 1"/>
    <property type="match status" value="1"/>
</dbReference>
<keyword evidence="7 13" id="KW-0963">Cytoplasm</keyword>
<dbReference type="HAMAP" id="MF_00145">
    <property type="entry name" value="Phosphoglyc_kinase"/>
    <property type="match status" value="1"/>
</dbReference>
<dbReference type="InterPro" id="IPR001576">
    <property type="entry name" value="Phosphoglycerate_kinase"/>
</dbReference>
<dbReference type="SUPFAM" id="SSF53748">
    <property type="entry name" value="Phosphoglycerate kinase"/>
    <property type="match status" value="1"/>
</dbReference>
<dbReference type="GO" id="GO:0043531">
    <property type="term" value="F:ADP binding"/>
    <property type="evidence" value="ECO:0007669"/>
    <property type="project" value="TreeGrafter"/>
</dbReference>
<feature type="binding site" evidence="14">
    <location>
        <position position="39"/>
    </location>
    <ligand>
        <name>(2R)-3-phosphoglycerate</name>
        <dbReference type="ChEBI" id="CHEBI:58272"/>
    </ligand>
</feature>
<comment type="caution">
    <text evidence="17">The sequence shown here is derived from an EMBL/GenBank/DDBJ whole genome shotgun (WGS) entry which is preliminary data.</text>
</comment>
<dbReference type="EMBL" id="BRXS01000006">
    <property type="protein sequence ID" value="GLC27279.1"/>
    <property type="molecule type" value="Genomic_DNA"/>
</dbReference>
<evidence type="ECO:0000256" key="8">
    <source>
        <dbReference type="ARBA" id="ARBA00022679"/>
    </source>
</evidence>
<evidence type="ECO:0000256" key="13">
    <source>
        <dbReference type="HAMAP-Rule" id="MF_00145"/>
    </source>
</evidence>
<evidence type="ECO:0000256" key="6">
    <source>
        <dbReference type="ARBA" id="ARBA00016471"/>
    </source>
</evidence>
<evidence type="ECO:0000256" key="1">
    <source>
        <dbReference type="ARBA" id="ARBA00000642"/>
    </source>
</evidence>
<dbReference type="PANTHER" id="PTHR11406">
    <property type="entry name" value="PHOSPHOGLYCERATE KINASE"/>
    <property type="match status" value="1"/>
</dbReference>
<feature type="binding site" evidence="14">
    <location>
        <position position="155"/>
    </location>
    <ligand>
        <name>(2R)-3-phosphoglycerate</name>
        <dbReference type="ChEBI" id="CHEBI:58272"/>
    </ligand>
</feature>
<keyword evidence="11 13" id="KW-0067">ATP-binding</keyword>
<evidence type="ECO:0000313" key="18">
    <source>
        <dbReference type="Proteomes" id="UP001161325"/>
    </source>
</evidence>
<dbReference type="InterPro" id="IPR036043">
    <property type="entry name" value="Phosphoglycerate_kinase_sf"/>
</dbReference>
<dbReference type="Gene3D" id="3.40.50.1260">
    <property type="entry name" value="Phosphoglycerate kinase, N-terminal domain"/>
    <property type="match status" value="2"/>
</dbReference>
<dbReference type="InterPro" id="IPR015824">
    <property type="entry name" value="Phosphoglycerate_kinase_N"/>
</dbReference>
<dbReference type="GO" id="GO:0006096">
    <property type="term" value="P:glycolytic process"/>
    <property type="evidence" value="ECO:0007669"/>
    <property type="project" value="UniProtKB-UniRule"/>
</dbReference>
<dbReference type="EC" id="2.7.2.3" evidence="5 13"/>
<evidence type="ECO:0000256" key="7">
    <source>
        <dbReference type="ARBA" id="ARBA00022490"/>
    </source>
</evidence>
<feature type="binding site" evidence="13 14">
    <location>
        <begin position="62"/>
        <end position="65"/>
    </location>
    <ligand>
        <name>substrate</name>
    </ligand>
</feature>
<evidence type="ECO:0000256" key="9">
    <source>
        <dbReference type="ARBA" id="ARBA00022741"/>
    </source>
</evidence>
<evidence type="ECO:0000313" key="17">
    <source>
        <dbReference type="EMBL" id="GLC27279.1"/>
    </source>
</evidence>
<feature type="binding site" evidence="13 14">
    <location>
        <begin position="24"/>
        <end position="26"/>
    </location>
    <ligand>
        <name>substrate</name>
    </ligand>
</feature>
<dbReference type="GO" id="GO:0005829">
    <property type="term" value="C:cytosol"/>
    <property type="evidence" value="ECO:0007669"/>
    <property type="project" value="TreeGrafter"/>
</dbReference>
<keyword evidence="12 13" id="KW-0324">Glycolysis</keyword>
<gene>
    <name evidence="13 17" type="primary">pgk</name>
    <name evidence="17" type="ORF">rosag_37920</name>
</gene>
<evidence type="ECO:0000256" key="5">
    <source>
        <dbReference type="ARBA" id="ARBA00013061"/>
    </source>
</evidence>
<feature type="binding site" evidence="13 15">
    <location>
        <position position="206"/>
    </location>
    <ligand>
        <name>ATP</name>
        <dbReference type="ChEBI" id="CHEBI:30616"/>
    </ligand>
</feature>
<protein>
    <recommendedName>
        <fullName evidence="6 13">Phosphoglycerate kinase</fullName>
        <ecNumber evidence="5 13">2.7.2.3</ecNumber>
    </recommendedName>
</protein>
<comment type="pathway">
    <text evidence="2 13">Carbohydrate degradation; glycolysis; pyruvate from D-glyceraldehyde 3-phosphate: step 2/5.</text>
</comment>
<dbReference type="GO" id="GO:0004618">
    <property type="term" value="F:phosphoglycerate kinase activity"/>
    <property type="evidence" value="ECO:0007669"/>
    <property type="project" value="UniProtKB-UniRule"/>
</dbReference>
<evidence type="ECO:0000256" key="2">
    <source>
        <dbReference type="ARBA" id="ARBA00004838"/>
    </source>
</evidence>
<evidence type="ECO:0000256" key="4">
    <source>
        <dbReference type="ARBA" id="ARBA00011245"/>
    </source>
</evidence>
<keyword evidence="18" id="KW-1185">Reference proteome</keyword>